<protein>
    <submittedName>
        <fullName evidence="1">CLUMA_CG000420, isoform A</fullName>
    </submittedName>
</protein>
<accession>A0A1J1HET4</accession>
<dbReference type="EMBL" id="CVRI01000001">
    <property type="protein sequence ID" value="CRK86488.1"/>
    <property type="molecule type" value="Genomic_DNA"/>
</dbReference>
<evidence type="ECO:0000313" key="1">
    <source>
        <dbReference type="EMBL" id="CRK86488.1"/>
    </source>
</evidence>
<dbReference type="Proteomes" id="UP000183832">
    <property type="component" value="Unassembled WGS sequence"/>
</dbReference>
<keyword evidence="2" id="KW-1185">Reference proteome</keyword>
<sequence length="61" mass="6863">MQANNKKLRKKSPFIIDKKNPFLIHHLKTDAAVVMAATTVREEAAVEIDEHHDGDEVLRAA</sequence>
<name>A0A1J1HET4_9DIPT</name>
<gene>
    <name evidence="1" type="ORF">CLUMA_CG000420</name>
</gene>
<reference evidence="1 2" key="1">
    <citation type="submission" date="2015-04" db="EMBL/GenBank/DDBJ databases">
        <authorList>
            <person name="Syromyatnikov M.Y."/>
            <person name="Popov V.N."/>
        </authorList>
    </citation>
    <scope>NUCLEOTIDE SEQUENCE [LARGE SCALE GENOMIC DNA]</scope>
</reference>
<organism evidence="1 2">
    <name type="scientific">Clunio marinus</name>
    <dbReference type="NCBI Taxonomy" id="568069"/>
    <lineage>
        <taxon>Eukaryota</taxon>
        <taxon>Metazoa</taxon>
        <taxon>Ecdysozoa</taxon>
        <taxon>Arthropoda</taxon>
        <taxon>Hexapoda</taxon>
        <taxon>Insecta</taxon>
        <taxon>Pterygota</taxon>
        <taxon>Neoptera</taxon>
        <taxon>Endopterygota</taxon>
        <taxon>Diptera</taxon>
        <taxon>Nematocera</taxon>
        <taxon>Chironomoidea</taxon>
        <taxon>Chironomidae</taxon>
        <taxon>Clunio</taxon>
    </lineage>
</organism>
<proteinExistence type="predicted"/>
<dbReference type="AlphaFoldDB" id="A0A1J1HET4"/>
<evidence type="ECO:0000313" key="2">
    <source>
        <dbReference type="Proteomes" id="UP000183832"/>
    </source>
</evidence>